<name>A0A2M6NZL6_9BACT</name>
<evidence type="ECO:0000313" key="2">
    <source>
        <dbReference type="Proteomes" id="UP000228528"/>
    </source>
</evidence>
<sequence>MSIPTLQEVDAYPVPELLIPRIEKEHGYSLNMATALVREAKRMLYLSAREKTVVSPSHDVDMAWHEMLMFTRFYQEFAEFIGKFIHHDPTPGPPDGGNIYKATKQKYQEAFGEKVDQTLWP</sequence>
<protein>
    <submittedName>
        <fullName evidence="1">Uncharacterized protein</fullName>
    </submittedName>
</protein>
<dbReference type="AlphaFoldDB" id="A0A2M6NZL6"/>
<evidence type="ECO:0000313" key="1">
    <source>
        <dbReference type="EMBL" id="PIR76868.1"/>
    </source>
</evidence>
<organism evidence="1 2">
    <name type="scientific">Candidatus Magasanikbacteria bacterium CG10_big_fil_rev_8_21_14_0_10_38_6</name>
    <dbReference type="NCBI Taxonomy" id="1974647"/>
    <lineage>
        <taxon>Bacteria</taxon>
        <taxon>Candidatus Magasanikiibacteriota</taxon>
    </lineage>
</organism>
<gene>
    <name evidence="1" type="ORF">COU30_05550</name>
</gene>
<proteinExistence type="predicted"/>
<dbReference type="Proteomes" id="UP000228528">
    <property type="component" value="Unassembled WGS sequence"/>
</dbReference>
<comment type="caution">
    <text evidence="1">The sequence shown here is derived from an EMBL/GenBank/DDBJ whole genome shotgun (WGS) entry which is preliminary data.</text>
</comment>
<reference evidence="2" key="1">
    <citation type="submission" date="2017-09" db="EMBL/GenBank/DDBJ databases">
        <title>Depth-based differentiation of microbial function through sediment-hosted aquifers and enrichment of novel symbionts in the deep terrestrial subsurface.</title>
        <authorList>
            <person name="Probst A.J."/>
            <person name="Ladd B."/>
            <person name="Jarett J.K."/>
            <person name="Geller-Mcgrath D.E."/>
            <person name="Sieber C.M.K."/>
            <person name="Emerson J.B."/>
            <person name="Anantharaman K."/>
            <person name="Thomas B.C."/>
            <person name="Malmstrom R."/>
            <person name="Stieglmeier M."/>
            <person name="Klingl A."/>
            <person name="Woyke T."/>
            <person name="Ryan C.M."/>
            <person name="Banfield J.F."/>
        </authorList>
    </citation>
    <scope>NUCLEOTIDE SEQUENCE [LARGE SCALE GENOMIC DNA]</scope>
</reference>
<dbReference type="EMBL" id="PFBW01000231">
    <property type="protein sequence ID" value="PIR76868.1"/>
    <property type="molecule type" value="Genomic_DNA"/>
</dbReference>
<accession>A0A2M6NZL6</accession>